<organism evidence="6 7">
    <name type="scientific">Ignisphaera aggregans (strain DSM 17230 / JCM 13409 / AQ1.S1)</name>
    <dbReference type="NCBI Taxonomy" id="583356"/>
    <lineage>
        <taxon>Archaea</taxon>
        <taxon>Thermoproteota</taxon>
        <taxon>Thermoprotei</taxon>
        <taxon>Desulfurococcales</taxon>
        <taxon>Desulfurococcaceae</taxon>
        <taxon>Ignisphaera</taxon>
    </lineage>
</organism>
<dbReference type="GO" id="GO:0005737">
    <property type="term" value="C:cytoplasm"/>
    <property type="evidence" value="ECO:0007669"/>
    <property type="project" value="TreeGrafter"/>
</dbReference>
<dbReference type="STRING" id="583356.Igag_1386"/>
<dbReference type="BioCyc" id="IAGG583356:GHAH-1374-MONOMER"/>
<dbReference type="NCBIfam" id="TIGR00768">
    <property type="entry name" value="rimK_fam"/>
    <property type="match status" value="1"/>
</dbReference>
<reference evidence="6 7" key="1">
    <citation type="journal article" date="2010" name="Stand. Genomic Sci.">
        <title>Complete genome sequence of Ignisphaera aggregans type strain (AQ1.S1).</title>
        <authorList>
            <person name="Goker M."/>
            <person name="Held B."/>
            <person name="Lapidus A."/>
            <person name="Nolan M."/>
            <person name="Spring S."/>
            <person name="Yasawong M."/>
            <person name="Lucas S."/>
            <person name="Glavina Del Rio T."/>
            <person name="Tice H."/>
            <person name="Cheng J.F."/>
            <person name="Goodwin L."/>
            <person name="Tapia R."/>
            <person name="Pitluck S."/>
            <person name="Liolios K."/>
            <person name="Ivanova N."/>
            <person name="Mavromatis K."/>
            <person name="Mikhailova N."/>
            <person name="Pati A."/>
            <person name="Chen A."/>
            <person name="Palaniappan K."/>
            <person name="Brambilla E."/>
            <person name="Land M."/>
            <person name="Hauser L."/>
            <person name="Chang Y.J."/>
            <person name="Jeffries C.D."/>
            <person name="Brettin T."/>
            <person name="Detter J.C."/>
            <person name="Han C."/>
            <person name="Rohde M."/>
            <person name="Sikorski J."/>
            <person name="Woyke T."/>
            <person name="Bristow J."/>
            <person name="Eisen J.A."/>
            <person name="Markowitz V."/>
            <person name="Hugenholtz P."/>
            <person name="Kyrpides N.C."/>
            <person name="Klenk H.P."/>
        </authorList>
    </citation>
    <scope>NUCLEOTIDE SEQUENCE [LARGE SCALE GENOMIC DNA]</scope>
    <source>
        <strain evidence="7">DSM 17230 / JCM 13409 / AQ1.S1</strain>
    </source>
</reference>
<keyword evidence="2 4" id="KW-0547">Nucleotide-binding</keyword>
<dbReference type="Gene3D" id="3.40.50.20">
    <property type="match status" value="1"/>
</dbReference>
<evidence type="ECO:0000256" key="4">
    <source>
        <dbReference type="PROSITE-ProRule" id="PRU00409"/>
    </source>
</evidence>
<evidence type="ECO:0000256" key="1">
    <source>
        <dbReference type="ARBA" id="ARBA00022723"/>
    </source>
</evidence>
<sequence>MAKVAVVADRFVPPWSARQILLALDSLGVSSIYLRPCDIMSLIDRGNSSVVYTNSLKPIDFDAVILRDLGVAVTLEMFLRRINVFKHIEMMNKPVVNPVDSIVTARDKYLSLLLLERAGIRVPKTVVLEDYFTATKIANEWKNVVVKPMIGSMGFGIIKAETPEIVYTIAKTLTQLRQPIYVQEFVEKPGRDIRLLAIGDEIVAAYYRVQNNPNEWKTNIAQGAHAEPIARIDSELEDIAFKTLRTLRLHYAGIDVAETKDGYIVFEVNASPQWRGIQRVTNINPALKLAKYVVSMIRR</sequence>
<dbReference type="Gene3D" id="3.30.470.20">
    <property type="entry name" value="ATP-grasp fold, B domain"/>
    <property type="match status" value="1"/>
</dbReference>
<feature type="domain" description="ATP-grasp" evidence="5">
    <location>
        <begin position="112"/>
        <end position="294"/>
    </location>
</feature>
<keyword evidence="6" id="KW-0436">Ligase</keyword>
<dbReference type="InterPro" id="IPR013815">
    <property type="entry name" value="ATP_grasp_subdomain_1"/>
</dbReference>
<dbReference type="PROSITE" id="PS50975">
    <property type="entry name" value="ATP_GRASP"/>
    <property type="match status" value="1"/>
</dbReference>
<dbReference type="SUPFAM" id="SSF56059">
    <property type="entry name" value="Glutathione synthetase ATP-binding domain-like"/>
    <property type="match status" value="1"/>
</dbReference>
<accession>E0SQ58</accession>
<dbReference type="GO" id="GO:0005524">
    <property type="term" value="F:ATP binding"/>
    <property type="evidence" value="ECO:0007669"/>
    <property type="project" value="UniProtKB-UniRule"/>
</dbReference>
<keyword evidence="7" id="KW-1185">Reference proteome</keyword>
<dbReference type="Gene3D" id="3.30.1490.20">
    <property type="entry name" value="ATP-grasp fold, A domain"/>
    <property type="match status" value="1"/>
</dbReference>
<dbReference type="Pfam" id="PF08443">
    <property type="entry name" value="RimK"/>
    <property type="match status" value="1"/>
</dbReference>
<dbReference type="GO" id="GO:0016879">
    <property type="term" value="F:ligase activity, forming carbon-nitrogen bonds"/>
    <property type="evidence" value="ECO:0007669"/>
    <property type="project" value="TreeGrafter"/>
</dbReference>
<keyword evidence="1" id="KW-0479">Metal-binding</keyword>
<dbReference type="PANTHER" id="PTHR21621:SF0">
    <property type="entry name" value="BETA-CITRYLGLUTAMATE SYNTHASE B-RELATED"/>
    <property type="match status" value="1"/>
</dbReference>
<dbReference type="PANTHER" id="PTHR21621">
    <property type="entry name" value="RIBOSOMAL PROTEIN S6 MODIFICATION PROTEIN"/>
    <property type="match status" value="1"/>
</dbReference>
<dbReference type="AlphaFoldDB" id="E0SQ58"/>
<protein>
    <submittedName>
        <fullName evidence="6">Alpha-L-glutamate ligase, RimK family</fullName>
    </submittedName>
</protein>
<dbReference type="EMBL" id="CP002098">
    <property type="protein sequence ID" value="ADM28189.1"/>
    <property type="molecule type" value="Genomic_DNA"/>
</dbReference>
<keyword evidence="3 4" id="KW-0067">ATP-binding</keyword>
<evidence type="ECO:0000313" key="6">
    <source>
        <dbReference type="EMBL" id="ADM28189.1"/>
    </source>
</evidence>
<dbReference type="InterPro" id="IPR013651">
    <property type="entry name" value="ATP-grasp_RimK-type"/>
</dbReference>
<evidence type="ECO:0000256" key="2">
    <source>
        <dbReference type="ARBA" id="ARBA00022741"/>
    </source>
</evidence>
<name>E0SQ58_IGNAA</name>
<dbReference type="InterPro" id="IPR011761">
    <property type="entry name" value="ATP-grasp"/>
</dbReference>
<dbReference type="Proteomes" id="UP000001304">
    <property type="component" value="Chromosome"/>
</dbReference>
<dbReference type="HOGENOM" id="CLU_054353_2_0_2"/>
<dbReference type="GO" id="GO:0046872">
    <property type="term" value="F:metal ion binding"/>
    <property type="evidence" value="ECO:0007669"/>
    <property type="project" value="UniProtKB-KW"/>
</dbReference>
<evidence type="ECO:0000259" key="5">
    <source>
        <dbReference type="PROSITE" id="PS50975"/>
    </source>
</evidence>
<evidence type="ECO:0000256" key="3">
    <source>
        <dbReference type="ARBA" id="ARBA00022840"/>
    </source>
</evidence>
<gene>
    <name evidence="6" type="ordered locus">Igag_1386</name>
</gene>
<proteinExistence type="predicted"/>
<dbReference type="KEGG" id="iag:Igag_1386"/>
<dbReference type="InterPro" id="IPR004666">
    <property type="entry name" value="Rp_bS6_RimK/Lys_biosynth_LsyX"/>
</dbReference>
<evidence type="ECO:0000313" key="7">
    <source>
        <dbReference type="Proteomes" id="UP000001304"/>
    </source>
</evidence>